<gene>
    <name evidence="1" type="ORF">AFUS01_LOCUS38731</name>
</gene>
<organism evidence="1 2">
    <name type="scientific">Allacma fusca</name>
    <dbReference type="NCBI Taxonomy" id="39272"/>
    <lineage>
        <taxon>Eukaryota</taxon>
        <taxon>Metazoa</taxon>
        <taxon>Ecdysozoa</taxon>
        <taxon>Arthropoda</taxon>
        <taxon>Hexapoda</taxon>
        <taxon>Collembola</taxon>
        <taxon>Symphypleona</taxon>
        <taxon>Sminthuridae</taxon>
        <taxon>Allacma</taxon>
    </lineage>
</organism>
<comment type="caution">
    <text evidence="1">The sequence shown here is derived from an EMBL/GenBank/DDBJ whole genome shotgun (WGS) entry which is preliminary data.</text>
</comment>
<keyword evidence="2" id="KW-1185">Reference proteome</keyword>
<proteinExistence type="predicted"/>
<dbReference type="Proteomes" id="UP000708208">
    <property type="component" value="Unassembled WGS sequence"/>
</dbReference>
<sequence>MRDNFNLQFDKIFSFLVIHWIPNWSSLFKRLYDLMVQGGEIAYYLVADSNMYSVWKQMSKDPVWGKYYEVEIDKGFPESYYSPNPVQYACNLMESVGFGVDESQLITNFHDFLNMENFNAFAL</sequence>
<dbReference type="EMBL" id="CAJVCH010549042">
    <property type="protein sequence ID" value="CAG7828832.1"/>
    <property type="molecule type" value="Genomic_DNA"/>
</dbReference>
<protein>
    <submittedName>
        <fullName evidence="1">Uncharacterized protein</fullName>
    </submittedName>
</protein>
<dbReference type="OrthoDB" id="66144at2759"/>
<name>A0A8J2LAP4_9HEXA</name>
<dbReference type="AlphaFoldDB" id="A0A8J2LAP4"/>
<evidence type="ECO:0000313" key="1">
    <source>
        <dbReference type="EMBL" id="CAG7828832.1"/>
    </source>
</evidence>
<feature type="non-terminal residue" evidence="1">
    <location>
        <position position="123"/>
    </location>
</feature>
<reference evidence="1" key="1">
    <citation type="submission" date="2021-06" db="EMBL/GenBank/DDBJ databases">
        <authorList>
            <person name="Hodson N. C."/>
            <person name="Mongue J. A."/>
            <person name="Jaron S. K."/>
        </authorList>
    </citation>
    <scope>NUCLEOTIDE SEQUENCE</scope>
</reference>
<accession>A0A8J2LAP4</accession>
<evidence type="ECO:0000313" key="2">
    <source>
        <dbReference type="Proteomes" id="UP000708208"/>
    </source>
</evidence>